<feature type="domain" description="Mur ligase C-terminal" evidence="5">
    <location>
        <begin position="33"/>
        <end position="151"/>
    </location>
</feature>
<keyword evidence="3" id="KW-0547">Nucleotide-binding</keyword>
<dbReference type="SUPFAM" id="SSF53244">
    <property type="entry name" value="MurD-like peptide ligases, peptide-binding domain"/>
    <property type="match status" value="1"/>
</dbReference>
<protein>
    <submittedName>
        <fullName evidence="6">Glutamate ligase domain-containing protein</fullName>
    </submittedName>
</protein>
<dbReference type="InterPro" id="IPR004101">
    <property type="entry name" value="Mur_ligase_C"/>
</dbReference>
<sequence length="175" mass="18474">MSPMRWRRWQSVPRGLPREAMLRTLRTFAGLEHRCQWVAEKGGVAWFNDSKGTNVGATVAALNGLGPTLAPDAGIVLIAGGDGKGAEFVELDAPLTRYGRALVLIGRDAPRVDAAVTGLGSKVHAGSMQDAVARAAALARPGDVVLLSPACASFDMFSGYADRGRQFVDAVGRLE</sequence>
<evidence type="ECO:0000259" key="5">
    <source>
        <dbReference type="Pfam" id="PF02875"/>
    </source>
</evidence>
<dbReference type="InterPro" id="IPR005762">
    <property type="entry name" value="MurD"/>
</dbReference>
<dbReference type="Pfam" id="PF02875">
    <property type="entry name" value="Mur_ligase_C"/>
    <property type="match status" value="1"/>
</dbReference>
<evidence type="ECO:0000256" key="3">
    <source>
        <dbReference type="ARBA" id="ARBA00022741"/>
    </source>
</evidence>
<organism evidence="6 7">
    <name type="scientific">Marinobacterium aestuariivivens</name>
    <dbReference type="NCBI Taxonomy" id="1698799"/>
    <lineage>
        <taxon>Bacteria</taxon>
        <taxon>Pseudomonadati</taxon>
        <taxon>Pseudomonadota</taxon>
        <taxon>Gammaproteobacteria</taxon>
        <taxon>Oceanospirillales</taxon>
        <taxon>Oceanospirillaceae</taxon>
        <taxon>Marinobacterium</taxon>
    </lineage>
</organism>
<dbReference type="PANTHER" id="PTHR43692">
    <property type="entry name" value="UDP-N-ACETYLMURAMOYLALANINE--D-GLUTAMATE LIGASE"/>
    <property type="match status" value="1"/>
</dbReference>
<evidence type="ECO:0000256" key="2">
    <source>
        <dbReference type="ARBA" id="ARBA00022598"/>
    </source>
</evidence>
<evidence type="ECO:0000313" key="7">
    <source>
        <dbReference type="Proteomes" id="UP001596422"/>
    </source>
</evidence>
<reference evidence="7" key="1">
    <citation type="journal article" date="2019" name="Int. J. Syst. Evol. Microbiol.">
        <title>The Global Catalogue of Microorganisms (GCM) 10K type strain sequencing project: providing services to taxonomists for standard genome sequencing and annotation.</title>
        <authorList>
            <consortium name="The Broad Institute Genomics Platform"/>
            <consortium name="The Broad Institute Genome Sequencing Center for Infectious Disease"/>
            <person name="Wu L."/>
            <person name="Ma J."/>
        </authorList>
    </citation>
    <scope>NUCLEOTIDE SEQUENCE [LARGE SCALE GENOMIC DNA]</scope>
    <source>
        <strain evidence="7">NBRC 111756</strain>
    </source>
</reference>
<keyword evidence="2 6" id="KW-0436">Ligase</keyword>
<dbReference type="Gene3D" id="3.90.190.20">
    <property type="entry name" value="Mur ligase, C-terminal domain"/>
    <property type="match status" value="1"/>
</dbReference>
<gene>
    <name evidence="6" type="ORF">ACFQDL_05195</name>
</gene>
<evidence type="ECO:0000313" key="6">
    <source>
        <dbReference type="EMBL" id="MFC6669558.1"/>
    </source>
</evidence>
<keyword evidence="4" id="KW-0067">ATP-binding</keyword>
<dbReference type="InterPro" id="IPR036615">
    <property type="entry name" value="Mur_ligase_C_dom_sf"/>
</dbReference>
<evidence type="ECO:0000256" key="4">
    <source>
        <dbReference type="ARBA" id="ARBA00022840"/>
    </source>
</evidence>
<dbReference type="Proteomes" id="UP001596422">
    <property type="component" value="Unassembled WGS sequence"/>
</dbReference>
<name>A0ABW1ZWI5_9GAMM</name>
<dbReference type="PANTHER" id="PTHR43692:SF1">
    <property type="entry name" value="UDP-N-ACETYLMURAMOYLALANINE--D-GLUTAMATE LIGASE"/>
    <property type="match status" value="1"/>
</dbReference>
<dbReference type="GO" id="GO:0016874">
    <property type="term" value="F:ligase activity"/>
    <property type="evidence" value="ECO:0007669"/>
    <property type="project" value="UniProtKB-KW"/>
</dbReference>
<evidence type="ECO:0000256" key="1">
    <source>
        <dbReference type="ARBA" id="ARBA00022490"/>
    </source>
</evidence>
<accession>A0ABW1ZWI5</accession>
<comment type="caution">
    <text evidence="6">The sequence shown here is derived from an EMBL/GenBank/DDBJ whole genome shotgun (WGS) entry which is preliminary data.</text>
</comment>
<keyword evidence="7" id="KW-1185">Reference proteome</keyword>
<proteinExistence type="predicted"/>
<dbReference type="EMBL" id="JBHSWE010000001">
    <property type="protein sequence ID" value="MFC6669558.1"/>
    <property type="molecule type" value="Genomic_DNA"/>
</dbReference>
<keyword evidence="1" id="KW-0963">Cytoplasm</keyword>
<dbReference type="RefSeq" id="WP_379908112.1">
    <property type="nucleotide sequence ID" value="NZ_JBHSWE010000001.1"/>
</dbReference>